<sequence length="657" mass="73094">MGQAEEASKTVLDKLRSDNDLLKRAVLQEQRKRTKLESEREEWRRHLEILVKRRGEQRASGSHVIAEQRDVQELLHELETQLELLQSDGSHGLHKVEEVQEDLQGIKRDSLDRILSQLEGATASIADSLFHISTRSQLMAKKALFEPIENNSSTSQSSVSENGLSRSELLGFFDLMVPTTRQVVTIFNVHQLAACELLLKLSTERKDIQHTAQSLSRSFANAQNALKSLHTSSASLRSFMREKPTSKRMIIPVASISQTASLATIAEEVVYDKFFEAVDALLTCFLRLGGDWTSLLRADNEFLARVCLGEEGKRREDVAAANGRLERSLQGLVKAAESLQNKLNGGERSNRLEFLTMIVREAVENVGDLVVLLVEFVHSLENKNDYDRLAGLQPSKQVSERMMKSSSDICDIFTKFHMSLSPNMQKIPSEASRASMEETSQTCGRKEHSSEVLSLTKQLADMQFRCSELEARCERLQKENVNTACLKAPTSKTSQDHHSDLQVNPSQTPAAVSGKAIDEVQREEEKLKETDEDLRTFTNTVKNAIVPKTSDDDSPSPLFFFLDDFASAGAVTRESAGVTAGGQGGHKEEGGEGGKREEGEGEGLLFFGEDGEIKWDPLEENGMAPRGKSEEEEGKEEDEEEDEGKGLIPTCWLPSAR</sequence>
<feature type="coiled-coil region" evidence="1">
    <location>
        <begin position="459"/>
        <end position="486"/>
    </location>
</feature>
<feature type="coiled-coil region" evidence="1">
    <location>
        <begin position="12"/>
        <end position="88"/>
    </location>
</feature>
<dbReference type="PaxDb" id="55529-EKX49756"/>
<feature type="region of interest" description="Disordered" evidence="2">
    <location>
        <begin position="489"/>
        <end position="511"/>
    </location>
</feature>
<dbReference type="RefSeq" id="XP_005836736.1">
    <property type="nucleotide sequence ID" value="XM_005836679.1"/>
</dbReference>
<reference evidence="5" key="2">
    <citation type="submission" date="2012-11" db="EMBL/GenBank/DDBJ databases">
        <authorList>
            <person name="Kuo A."/>
            <person name="Curtis B.A."/>
            <person name="Tanifuji G."/>
            <person name="Burki F."/>
            <person name="Gruber A."/>
            <person name="Irimia M."/>
            <person name="Maruyama S."/>
            <person name="Arias M.C."/>
            <person name="Ball S.G."/>
            <person name="Gile G.H."/>
            <person name="Hirakawa Y."/>
            <person name="Hopkins J.F."/>
            <person name="Rensing S.A."/>
            <person name="Schmutz J."/>
            <person name="Symeonidi A."/>
            <person name="Elias M."/>
            <person name="Eveleigh R.J."/>
            <person name="Herman E.K."/>
            <person name="Klute M.J."/>
            <person name="Nakayama T."/>
            <person name="Obornik M."/>
            <person name="Reyes-Prieto A."/>
            <person name="Armbrust E.V."/>
            <person name="Aves S.J."/>
            <person name="Beiko R.G."/>
            <person name="Coutinho P."/>
            <person name="Dacks J.B."/>
            <person name="Durnford D.G."/>
            <person name="Fast N.M."/>
            <person name="Green B.R."/>
            <person name="Grisdale C."/>
            <person name="Hempe F."/>
            <person name="Henrissat B."/>
            <person name="Hoppner M.P."/>
            <person name="Ishida K.-I."/>
            <person name="Kim E."/>
            <person name="Koreny L."/>
            <person name="Kroth P.G."/>
            <person name="Liu Y."/>
            <person name="Malik S.-B."/>
            <person name="Maier U.G."/>
            <person name="McRose D."/>
            <person name="Mock T."/>
            <person name="Neilson J.A."/>
            <person name="Onodera N.T."/>
            <person name="Poole A.M."/>
            <person name="Pritham E.J."/>
            <person name="Richards T.A."/>
            <person name="Rocap G."/>
            <person name="Roy S.W."/>
            <person name="Sarai C."/>
            <person name="Schaack S."/>
            <person name="Shirato S."/>
            <person name="Slamovits C.H."/>
            <person name="Spencer D.F."/>
            <person name="Suzuki S."/>
            <person name="Worden A.Z."/>
            <person name="Zauner S."/>
            <person name="Barry K."/>
            <person name="Bell C."/>
            <person name="Bharti A.K."/>
            <person name="Crow J.A."/>
            <person name="Grimwood J."/>
            <person name="Kramer R."/>
            <person name="Lindquist E."/>
            <person name="Lucas S."/>
            <person name="Salamov A."/>
            <person name="McFadden G.I."/>
            <person name="Lane C.E."/>
            <person name="Keeling P.J."/>
            <person name="Gray M.W."/>
            <person name="Grigoriev I.V."/>
            <person name="Archibald J.M."/>
        </authorList>
    </citation>
    <scope>NUCLEOTIDE SEQUENCE</scope>
    <source>
        <strain evidence="5">CCMP2712</strain>
    </source>
</reference>
<evidence type="ECO:0000313" key="4">
    <source>
        <dbReference type="EnsemblProtists" id="EKX49756"/>
    </source>
</evidence>
<dbReference type="HOGENOM" id="CLU_417672_0_0_1"/>
<dbReference type="GeneID" id="17306459"/>
<evidence type="ECO:0000256" key="1">
    <source>
        <dbReference type="SAM" id="Coils"/>
    </source>
</evidence>
<dbReference type="KEGG" id="gtt:GUITHDRAFT_135916"/>
<evidence type="ECO:0000313" key="5">
    <source>
        <dbReference type="Proteomes" id="UP000011087"/>
    </source>
</evidence>
<reference evidence="3 5" key="1">
    <citation type="journal article" date="2012" name="Nature">
        <title>Algal genomes reveal evolutionary mosaicism and the fate of nucleomorphs.</title>
        <authorList>
            <consortium name="DOE Joint Genome Institute"/>
            <person name="Curtis B.A."/>
            <person name="Tanifuji G."/>
            <person name="Burki F."/>
            <person name="Gruber A."/>
            <person name="Irimia M."/>
            <person name="Maruyama S."/>
            <person name="Arias M.C."/>
            <person name="Ball S.G."/>
            <person name="Gile G.H."/>
            <person name="Hirakawa Y."/>
            <person name="Hopkins J.F."/>
            <person name="Kuo A."/>
            <person name="Rensing S.A."/>
            <person name="Schmutz J."/>
            <person name="Symeonidi A."/>
            <person name="Elias M."/>
            <person name="Eveleigh R.J."/>
            <person name="Herman E.K."/>
            <person name="Klute M.J."/>
            <person name="Nakayama T."/>
            <person name="Obornik M."/>
            <person name="Reyes-Prieto A."/>
            <person name="Armbrust E.V."/>
            <person name="Aves S.J."/>
            <person name="Beiko R.G."/>
            <person name="Coutinho P."/>
            <person name="Dacks J.B."/>
            <person name="Durnford D.G."/>
            <person name="Fast N.M."/>
            <person name="Green B.R."/>
            <person name="Grisdale C.J."/>
            <person name="Hempel F."/>
            <person name="Henrissat B."/>
            <person name="Hoppner M.P."/>
            <person name="Ishida K."/>
            <person name="Kim E."/>
            <person name="Koreny L."/>
            <person name="Kroth P.G."/>
            <person name="Liu Y."/>
            <person name="Malik S.B."/>
            <person name="Maier U.G."/>
            <person name="McRose D."/>
            <person name="Mock T."/>
            <person name="Neilson J.A."/>
            <person name="Onodera N.T."/>
            <person name="Poole A.M."/>
            <person name="Pritham E.J."/>
            <person name="Richards T.A."/>
            <person name="Rocap G."/>
            <person name="Roy S.W."/>
            <person name="Sarai C."/>
            <person name="Schaack S."/>
            <person name="Shirato S."/>
            <person name="Slamovits C.H."/>
            <person name="Spencer D.F."/>
            <person name="Suzuki S."/>
            <person name="Worden A.Z."/>
            <person name="Zauner S."/>
            <person name="Barry K."/>
            <person name="Bell C."/>
            <person name="Bharti A.K."/>
            <person name="Crow J.A."/>
            <person name="Grimwood J."/>
            <person name="Kramer R."/>
            <person name="Lindquist E."/>
            <person name="Lucas S."/>
            <person name="Salamov A."/>
            <person name="McFadden G.I."/>
            <person name="Lane C.E."/>
            <person name="Keeling P.J."/>
            <person name="Gray M.W."/>
            <person name="Grigoriev I.V."/>
            <person name="Archibald J.M."/>
        </authorList>
    </citation>
    <scope>NUCLEOTIDE SEQUENCE</scope>
    <source>
        <strain evidence="3 5">CCMP2712</strain>
    </source>
</reference>
<name>L1JMD1_GUITC</name>
<dbReference type="Proteomes" id="UP000011087">
    <property type="component" value="Unassembled WGS sequence"/>
</dbReference>
<organism evidence="3">
    <name type="scientific">Guillardia theta (strain CCMP2712)</name>
    <name type="common">Cryptophyte</name>
    <dbReference type="NCBI Taxonomy" id="905079"/>
    <lineage>
        <taxon>Eukaryota</taxon>
        <taxon>Cryptophyceae</taxon>
        <taxon>Pyrenomonadales</taxon>
        <taxon>Geminigeraceae</taxon>
        <taxon>Guillardia</taxon>
    </lineage>
</organism>
<keyword evidence="5" id="KW-1185">Reference proteome</keyword>
<dbReference type="AlphaFoldDB" id="L1JMD1"/>
<evidence type="ECO:0000313" key="3">
    <source>
        <dbReference type="EMBL" id="EKX49756.1"/>
    </source>
</evidence>
<dbReference type="EnsemblProtists" id="EKX49756">
    <property type="protein sequence ID" value="EKX49756"/>
    <property type="gene ID" value="GUITHDRAFT_135916"/>
</dbReference>
<dbReference type="EMBL" id="JH992981">
    <property type="protein sequence ID" value="EKX49756.1"/>
    <property type="molecule type" value="Genomic_DNA"/>
</dbReference>
<feature type="region of interest" description="Disordered" evidence="2">
    <location>
        <begin position="574"/>
        <end position="657"/>
    </location>
</feature>
<keyword evidence="1" id="KW-0175">Coiled coil</keyword>
<feature type="compositionally biased region" description="Basic and acidic residues" evidence="2">
    <location>
        <begin position="585"/>
        <end position="598"/>
    </location>
</feature>
<protein>
    <submittedName>
        <fullName evidence="3 4">Uncharacterized protein</fullName>
    </submittedName>
</protein>
<gene>
    <name evidence="3" type="ORF">GUITHDRAFT_135916</name>
</gene>
<reference evidence="4" key="3">
    <citation type="submission" date="2016-03" db="UniProtKB">
        <authorList>
            <consortium name="EnsemblProtists"/>
        </authorList>
    </citation>
    <scope>IDENTIFICATION</scope>
</reference>
<feature type="compositionally biased region" description="Polar residues" evidence="2">
    <location>
        <begin position="501"/>
        <end position="510"/>
    </location>
</feature>
<feature type="compositionally biased region" description="Acidic residues" evidence="2">
    <location>
        <begin position="630"/>
        <end position="643"/>
    </location>
</feature>
<proteinExistence type="predicted"/>
<evidence type="ECO:0000256" key="2">
    <source>
        <dbReference type="SAM" id="MobiDB-lite"/>
    </source>
</evidence>
<feature type="coiled-coil region" evidence="1">
    <location>
        <begin position="513"/>
        <end position="540"/>
    </location>
</feature>
<accession>L1JMD1</accession>